<dbReference type="InterPro" id="IPR018303">
    <property type="entry name" value="ATPase_P-typ_P_site"/>
</dbReference>
<feature type="transmembrane region" description="Helical" evidence="11">
    <location>
        <begin position="604"/>
        <end position="624"/>
    </location>
</feature>
<dbReference type="PANTHER" id="PTHR43079">
    <property type="entry name" value="PROBABLE CADMIUM/ZINC-TRANSPORTING ATPASE HMA1"/>
    <property type="match status" value="1"/>
</dbReference>
<dbReference type="SFLD" id="SFLDG00002">
    <property type="entry name" value="C1.7:_P-type_atpase_like"/>
    <property type="match status" value="1"/>
</dbReference>
<dbReference type="InterPro" id="IPR036412">
    <property type="entry name" value="HAD-like_sf"/>
</dbReference>
<dbReference type="NCBIfam" id="TIGR01494">
    <property type="entry name" value="ATPase_P-type"/>
    <property type="match status" value="1"/>
</dbReference>
<dbReference type="InterPro" id="IPR001757">
    <property type="entry name" value="P_typ_ATPase"/>
</dbReference>
<feature type="transmembrane region" description="Helical" evidence="11">
    <location>
        <begin position="12"/>
        <end position="29"/>
    </location>
</feature>
<evidence type="ECO:0000256" key="10">
    <source>
        <dbReference type="ARBA" id="ARBA00023136"/>
    </source>
</evidence>
<keyword evidence="6 11" id="KW-0067">ATP-binding</keyword>
<dbReference type="Gene3D" id="3.40.1110.10">
    <property type="entry name" value="Calcium-transporting ATPase, cytoplasmic domain N"/>
    <property type="match status" value="1"/>
</dbReference>
<evidence type="ECO:0000313" key="14">
    <source>
        <dbReference type="Proteomes" id="UP000638981"/>
    </source>
</evidence>
<feature type="transmembrane region" description="Helical" evidence="11">
    <location>
        <begin position="243"/>
        <end position="261"/>
    </location>
</feature>
<keyword evidence="5 11" id="KW-0547">Nucleotide-binding</keyword>
<evidence type="ECO:0000256" key="5">
    <source>
        <dbReference type="ARBA" id="ARBA00022741"/>
    </source>
</evidence>
<dbReference type="GO" id="GO:0015662">
    <property type="term" value="F:P-type ion transporter activity"/>
    <property type="evidence" value="ECO:0007669"/>
    <property type="project" value="UniProtKB-ARBA"/>
</dbReference>
<evidence type="ECO:0000256" key="7">
    <source>
        <dbReference type="ARBA" id="ARBA00022842"/>
    </source>
</evidence>
<dbReference type="GO" id="GO:0046872">
    <property type="term" value="F:metal ion binding"/>
    <property type="evidence" value="ECO:0007669"/>
    <property type="project" value="UniProtKB-KW"/>
</dbReference>
<evidence type="ECO:0000256" key="4">
    <source>
        <dbReference type="ARBA" id="ARBA00022723"/>
    </source>
</evidence>
<keyword evidence="9 11" id="KW-1133">Transmembrane helix</keyword>
<dbReference type="PROSITE" id="PS01229">
    <property type="entry name" value="COF_2"/>
    <property type="match status" value="1"/>
</dbReference>
<dbReference type="Pfam" id="PF00702">
    <property type="entry name" value="Hydrolase"/>
    <property type="match status" value="1"/>
</dbReference>
<dbReference type="SUPFAM" id="SSF56784">
    <property type="entry name" value="HAD-like"/>
    <property type="match status" value="1"/>
</dbReference>
<organism evidence="13 14">
    <name type="scientific">Neogemmobacter tilapiae</name>
    <dbReference type="NCBI Taxonomy" id="875041"/>
    <lineage>
        <taxon>Bacteria</taxon>
        <taxon>Pseudomonadati</taxon>
        <taxon>Pseudomonadota</taxon>
        <taxon>Alphaproteobacteria</taxon>
        <taxon>Rhodobacterales</taxon>
        <taxon>Paracoccaceae</taxon>
        <taxon>Neogemmobacter</taxon>
    </lineage>
</organism>
<evidence type="ECO:0000256" key="9">
    <source>
        <dbReference type="ARBA" id="ARBA00022989"/>
    </source>
</evidence>
<feature type="transmembrane region" description="Helical" evidence="11">
    <location>
        <begin position="273"/>
        <end position="296"/>
    </location>
</feature>
<feature type="domain" description="P-type ATPase A" evidence="12">
    <location>
        <begin position="122"/>
        <end position="222"/>
    </location>
</feature>
<dbReference type="InterPro" id="IPR051949">
    <property type="entry name" value="Cation_Transport_ATPase"/>
</dbReference>
<feature type="transmembrane region" description="Helical" evidence="11">
    <location>
        <begin position="35"/>
        <end position="56"/>
    </location>
</feature>
<dbReference type="GO" id="GO:0005524">
    <property type="term" value="F:ATP binding"/>
    <property type="evidence" value="ECO:0007669"/>
    <property type="project" value="UniProtKB-UniRule"/>
</dbReference>
<dbReference type="SFLD" id="SFLDS00003">
    <property type="entry name" value="Haloacid_Dehalogenase"/>
    <property type="match status" value="1"/>
</dbReference>
<dbReference type="InterPro" id="IPR044492">
    <property type="entry name" value="P_typ_ATPase_HD_dom"/>
</dbReference>
<dbReference type="FunFam" id="2.70.150.10:FF:000002">
    <property type="entry name" value="Copper-transporting ATPase 1, putative"/>
    <property type="match status" value="1"/>
</dbReference>
<dbReference type="PRINTS" id="PR00119">
    <property type="entry name" value="CATATPASE"/>
</dbReference>
<protein>
    <submittedName>
        <fullName evidence="13">Heavy metal-(Cd/Co/Hg/Pb/Zn)-translocating P-type ATPase</fullName>
    </submittedName>
</protein>
<dbReference type="PROSITE" id="PS00154">
    <property type="entry name" value="ATPASE_E1_E2"/>
    <property type="match status" value="1"/>
</dbReference>
<dbReference type="InterPro" id="IPR023214">
    <property type="entry name" value="HAD_sf"/>
</dbReference>
<dbReference type="InterPro" id="IPR023299">
    <property type="entry name" value="ATPase_P-typ_cyto_dom_N"/>
</dbReference>
<dbReference type="InterPro" id="IPR059000">
    <property type="entry name" value="ATPase_P-type_domA"/>
</dbReference>
<dbReference type="InterPro" id="IPR023298">
    <property type="entry name" value="ATPase_P-typ_TM_dom_sf"/>
</dbReference>
<feature type="transmembrane region" description="Helical" evidence="11">
    <location>
        <begin position="581"/>
        <end position="598"/>
    </location>
</feature>
<dbReference type="GO" id="GO:0019829">
    <property type="term" value="F:ATPase-coupled monoatomic cation transmembrane transporter activity"/>
    <property type="evidence" value="ECO:0007669"/>
    <property type="project" value="InterPro"/>
</dbReference>
<dbReference type="Proteomes" id="UP000638981">
    <property type="component" value="Unassembled WGS sequence"/>
</dbReference>
<dbReference type="Pfam" id="PF00122">
    <property type="entry name" value="E1-E2_ATPase"/>
    <property type="match status" value="1"/>
</dbReference>
<evidence type="ECO:0000256" key="1">
    <source>
        <dbReference type="ARBA" id="ARBA00004141"/>
    </source>
</evidence>
<proteinExistence type="inferred from homology"/>
<dbReference type="AlphaFoldDB" id="A0A918WQB6"/>
<comment type="caution">
    <text evidence="13">The sequence shown here is derived from an EMBL/GenBank/DDBJ whole genome shotgun (WGS) entry which is preliminary data.</text>
</comment>
<reference evidence="13" key="1">
    <citation type="journal article" date="2014" name="Int. J. Syst. Evol. Microbiol.">
        <title>Complete genome sequence of Corynebacterium casei LMG S-19264T (=DSM 44701T), isolated from a smear-ripened cheese.</title>
        <authorList>
            <consortium name="US DOE Joint Genome Institute (JGI-PGF)"/>
            <person name="Walter F."/>
            <person name="Albersmeier A."/>
            <person name="Kalinowski J."/>
            <person name="Ruckert C."/>
        </authorList>
    </citation>
    <scope>NUCLEOTIDE SEQUENCE</scope>
    <source>
        <strain evidence="13">KCTC 23310</strain>
    </source>
</reference>
<gene>
    <name evidence="13" type="ORF">GCM10007315_35530</name>
</gene>
<dbReference type="EMBL" id="BMYJ01000017">
    <property type="protein sequence ID" value="GHC67404.1"/>
    <property type="molecule type" value="Genomic_DNA"/>
</dbReference>
<name>A0A918WQB6_9RHOB</name>
<dbReference type="SUPFAM" id="SSF81665">
    <property type="entry name" value="Calcium ATPase, transmembrane domain M"/>
    <property type="match status" value="1"/>
</dbReference>
<keyword evidence="8" id="KW-1278">Translocase</keyword>
<evidence type="ECO:0000313" key="13">
    <source>
        <dbReference type="EMBL" id="GHC67404.1"/>
    </source>
</evidence>
<evidence type="ECO:0000256" key="2">
    <source>
        <dbReference type="ARBA" id="ARBA00006024"/>
    </source>
</evidence>
<evidence type="ECO:0000256" key="11">
    <source>
        <dbReference type="RuleBase" id="RU362081"/>
    </source>
</evidence>
<reference evidence="13" key="2">
    <citation type="submission" date="2020-09" db="EMBL/GenBank/DDBJ databases">
        <authorList>
            <person name="Sun Q."/>
            <person name="Kim S."/>
        </authorList>
    </citation>
    <scope>NUCLEOTIDE SEQUENCE</scope>
    <source>
        <strain evidence="13">KCTC 23310</strain>
    </source>
</reference>
<keyword evidence="4 11" id="KW-0479">Metal-binding</keyword>
<keyword evidence="10 11" id="KW-0472">Membrane</keyword>
<dbReference type="NCBIfam" id="TIGR01525">
    <property type="entry name" value="ATPase-IB_hvy"/>
    <property type="match status" value="1"/>
</dbReference>
<dbReference type="Gene3D" id="3.40.50.1000">
    <property type="entry name" value="HAD superfamily/HAD-like"/>
    <property type="match status" value="1"/>
</dbReference>
<evidence type="ECO:0000256" key="6">
    <source>
        <dbReference type="ARBA" id="ARBA00022840"/>
    </source>
</evidence>
<evidence type="ECO:0000256" key="8">
    <source>
        <dbReference type="ARBA" id="ARBA00022967"/>
    </source>
</evidence>
<dbReference type="SUPFAM" id="SSF81653">
    <property type="entry name" value="Calcium ATPase, transduction domain A"/>
    <property type="match status" value="1"/>
</dbReference>
<sequence>MGKALEIDRSFVFTALTVAGMLLAVLALWPLQGDVAAFFSLAGLSLVYLAGGLPAAWRAAATLWEERILDIDLLMVVAAVAAAAVGAPFEGAVLLTLFSISTTLEDRALGRARRAIEALMELRPETALRKAADGAVSEIPAADLEVDDVVVLRPGARVPADGVIVAGRGSLDEANITGESMPVAKQPGAQVFEATVNLDGVLEVAVTKTVEESTVARMIALVTEAQAAKAPSERFSAWFGQRYTVAVMVGAVLAFAAFYWLGRDWEEALYRSATLLVAASPCAIVISVPAAILSALSAAARGGVLFKGGAALETLAAVDTFAFDKTGTLTTGQASVTKVVALEGDEQRFLSLLAGLEAHSEHHSAAAIRQEALSRGVEPAKVTNVVTRPSAGIVGDDGEGQVWAGNPRLVLQMSASIDHPMLKTLAADAETVIYFGRDSRVMGAVTIADQARPTSASALAALRDGGVTRIVMMTGDRRPVALRIGEELGLRPEEIHADMLPEDKVRMAGELAGRGKVAFVGDGVNDAAALARADVGIAMGAAGSDVALQAADVALLSEDMGRLAEAHRLARRTSRIIRQNLAFAMGAMAILVTGGLFFELPLPLAVIGHEGGTVLVVLNGLRLLRDPIRRGKAKPTSRDQVATAASIVAPVQRHAYRRKIPRRAG</sequence>
<feature type="transmembrane region" description="Helical" evidence="11">
    <location>
        <begin position="68"/>
        <end position="86"/>
    </location>
</feature>
<keyword evidence="14" id="KW-1185">Reference proteome</keyword>
<comment type="subcellular location">
    <subcellularLocation>
        <location evidence="11">Cell membrane</location>
    </subcellularLocation>
    <subcellularLocation>
        <location evidence="1">Membrane</location>
        <topology evidence="1">Multi-pass membrane protein</topology>
    </subcellularLocation>
</comment>
<dbReference type="SFLD" id="SFLDF00027">
    <property type="entry name" value="p-type_atpase"/>
    <property type="match status" value="1"/>
</dbReference>
<keyword evidence="7" id="KW-0460">Magnesium</keyword>
<dbReference type="GO" id="GO:0030001">
    <property type="term" value="P:metal ion transport"/>
    <property type="evidence" value="ECO:0007669"/>
    <property type="project" value="UniProtKB-ARBA"/>
</dbReference>
<comment type="similarity">
    <text evidence="2 11">Belongs to the cation transport ATPase (P-type) (TC 3.A.3) family. Type IB subfamily.</text>
</comment>
<dbReference type="InterPro" id="IPR008250">
    <property type="entry name" value="ATPase_P-typ_transduc_dom_A_sf"/>
</dbReference>
<keyword evidence="11" id="KW-1003">Cell membrane</keyword>
<evidence type="ECO:0000259" key="12">
    <source>
        <dbReference type="Pfam" id="PF00122"/>
    </source>
</evidence>
<dbReference type="InterPro" id="IPR027256">
    <property type="entry name" value="P-typ_ATPase_IB"/>
</dbReference>
<dbReference type="GO" id="GO:0005886">
    <property type="term" value="C:plasma membrane"/>
    <property type="evidence" value="ECO:0007669"/>
    <property type="project" value="UniProtKB-SubCell"/>
</dbReference>
<accession>A0A918WQB6</accession>
<dbReference type="PANTHER" id="PTHR43079:SF1">
    <property type="entry name" value="CADMIUM_ZINC-TRANSPORTING ATPASE HMA1, CHLOROPLASTIC-RELATED"/>
    <property type="match status" value="1"/>
</dbReference>
<keyword evidence="3 11" id="KW-0812">Transmembrane</keyword>
<dbReference type="PRINTS" id="PR00941">
    <property type="entry name" value="CDATPASE"/>
</dbReference>
<evidence type="ECO:0000256" key="3">
    <source>
        <dbReference type="ARBA" id="ARBA00022692"/>
    </source>
</evidence>
<dbReference type="Gene3D" id="2.70.150.10">
    <property type="entry name" value="Calcium-transporting ATPase, cytoplasmic transduction domain A"/>
    <property type="match status" value="1"/>
</dbReference>
<dbReference type="GO" id="GO:0016887">
    <property type="term" value="F:ATP hydrolysis activity"/>
    <property type="evidence" value="ECO:0007669"/>
    <property type="project" value="InterPro"/>
</dbReference>